<dbReference type="GO" id="GO:0005737">
    <property type="term" value="C:cytoplasm"/>
    <property type="evidence" value="ECO:0007669"/>
    <property type="project" value="UniProtKB-SubCell"/>
</dbReference>
<dbReference type="InterPro" id="IPR001989">
    <property type="entry name" value="Radical_activat_CS"/>
</dbReference>
<evidence type="ECO:0000256" key="5">
    <source>
        <dbReference type="ARBA" id="ARBA00022723"/>
    </source>
</evidence>
<keyword evidence="7 9" id="KW-0408">Iron</keyword>
<dbReference type="AlphaFoldDB" id="A0A448L4U0"/>
<evidence type="ECO:0000259" key="10">
    <source>
        <dbReference type="PROSITE" id="PS51918"/>
    </source>
</evidence>
<evidence type="ECO:0000256" key="4">
    <source>
        <dbReference type="ARBA" id="ARBA00022691"/>
    </source>
</evidence>
<protein>
    <recommendedName>
        <fullName evidence="9">Pyruvate formate-lyase-activating enzyme</fullName>
        <ecNumber evidence="9">1.97.1.4</ecNumber>
    </recommendedName>
</protein>
<dbReference type="SFLD" id="SFLDS00029">
    <property type="entry name" value="Radical_SAM"/>
    <property type="match status" value="1"/>
</dbReference>
<dbReference type="SFLD" id="SFLDG01066">
    <property type="entry name" value="organic_radical-activating_enz"/>
    <property type="match status" value="1"/>
</dbReference>
<name>A0A448L4U0_9BACT</name>
<evidence type="ECO:0000313" key="11">
    <source>
        <dbReference type="EMBL" id="VEH14977.1"/>
    </source>
</evidence>
<comment type="function">
    <text evidence="9">Activation of pyruvate formate-lyase under anaerobic conditions by generation of an organic free radical, using S-adenosylmethionine and reduced flavodoxin as cosubstrates to produce 5'-deoxy-adenosine.</text>
</comment>
<dbReference type="GO" id="GO:0046872">
    <property type="term" value="F:metal ion binding"/>
    <property type="evidence" value="ECO:0007669"/>
    <property type="project" value="UniProtKB-UniRule"/>
</dbReference>
<evidence type="ECO:0000256" key="7">
    <source>
        <dbReference type="ARBA" id="ARBA00023004"/>
    </source>
</evidence>
<dbReference type="KEGG" id="poc:NCTC13071_00963"/>
<dbReference type="InterPro" id="IPR034457">
    <property type="entry name" value="Organic_radical-activating"/>
</dbReference>
<proteinExistence type="inferred from homology"/>
<comment type="cofactor">
    <cofactor evidence="9">
        <name>[4Fe-4S] cluster</name>
        <dbReference type="ChEBI" id="CHEBI:49883"/>
    </cofactor>
    <text evidence="9">Binds 1 [4Fe-4S] cluster. The cluster is coordinated with 3 cysteines and an exchangeable S-adenosyl-L-methionine.</text>
</comment>
<accession>A0A448L4U0</accession>
<keyword evidence="11" id="KW-0670">Pyruvate</keyword>
<evidence type="ECO:0000256" key="1">
    <source>
        <dbReference type="ARBA" id="ARBA00002918"/>
    </source>
</evidence>
<evidence type="ECO:0000256" key="2">
    <source>
        <dbReference type="ARBA" id="ARBA00009777"/>
    </source>
</evidence>
<dbReference type="SUPFAM" id="SSF102114">
    <property type="entry name" value="Radical SAM enzymes"/>
    <property type="match status" value="1"/>
</dbReference>
<dbReference type="CDD" id="cd01335">
    <property type="entry name" value="Radical_SAM"/>
    <property type="match status" value="1"/>
</dbReference>
<dbReference type="PROSITE" id="PS51918">
    <property type="entry name" value="RADICAL_SAM"/>
    <property type="match status" value="1"/>
</dbReference>
<keyword evidence="3 9" id="KW-0004">4Fe-4S</keyword>
<dbReference type="PANTHER" id="PTHR30352:SF5">
    <property type="entry name" value="PYRUVATE FORMATE-LYASE 1-ACTIVATING ENZYME"/>
    <property type="match status" value="1"/>
</dbReference>
<keyword evidence="6 9" id="KW-0560">Oxidoreductase</keyword>
<dbReference type="Gene3D" id="3.20.20.70">
    <property type="entry name" value="Aldolase class I"/>
    <property type="match status" value="1"/>
</dbReference>
<dbReference type="InterPro" id="IPR013785">
    <property type="entry name" value="Aldolase_TIM"/>
</dbReference>
<keyword evidence="5 9" id="KW-0479">Metal-binding</keyword>
<dbReference type="PANTHER" id="PTHR30352">
    <property type="entry name" value="PYRUVATE FORMATE-LYASE-ACTIVATING ENZYME"/>
    <property type="match status" value="1"/>
</dbReference>
<keyword evidence="4 9" id="KW-0949">S-adenosyl-L-methionine</keyword>
<gene>
    <name evidence="11" type="primary">pflA_1</name>
    <name evidence="11" type="ORF">NCTC13071_00963</name>
</gene>
<reference evidence="11 12" key="1">
    <citation type="submission" date="2018-12" db="EMBL/GenBank/DDBJ databases">
        <authorList>
            <consortium name="Pathogen Informatics"/>
        </authorList>
    </citation>
    <scope>NUCLEOTIDE SEQUENCE [LARGE SCALE GENOMIC DNA]</scope>
    <source>
        <strain evidence="11 12">NCTC13071</strain>
    </source>
</reference>
<comment type="catalytic activity">
    <reaction evidence="9">
        <text>glycyl-[formate C-acetyltransferase] + reduced [flavodoxin] + S-adenosyl-L-methionine = glycin-2-yl radical-[formate C-acetyltransferase] + semiquinone [flavodoxin] + 5'-deoxyadenosine + L-methionine + H(+)</text>
        <dbReference type="Rhea" id="RHEA:19225"/>
        <dbReference type="Rhea" id="RHEA-COMP:10622"/>
        <dbReference type="Rhea" id="RHEA-COMP:12190"/>
        <dbReference type="Rhea" id="RHEA-COMP:12191"/>
        <dbReference type="Rhea" id="RHEA-COMP:14480"/>
        <dbReference type="ChEBI" id="CHEBI:15378"/>
        <dbReference type="ChEBI" id="CHEBI:17319"/>
        <dbReference type="ChEBI" id="CHEBI:29947"/>
        <dbReference type="ChEBI" id="CHEBI:32722"/>
        <dbReference type="ChEBI" id="CHEBI:57618"/>
        <dbReference type="ChEBI" id="CHEBI:57844"/>
        <dbReference type="ChEBI" id="CHEBI:59789"/>
        <dbReference type="ChEBI" id="CHEBI:140311"/>
        <dbReference type="EC" id="1.97.1.4"/>
    </reaction>
</comment>
<dbReference type="NCBIfam" id="TIGR02493">
    <property type="entry name" value="PFLA"/>
    <property type="match status" value="1"/>
</dbReference>
<dbReference type="InterPro" id="IPR007197">
    <property type="entry name" value="rSAM"/>
</dbReference>
<dbReference type="PIRSF" id="PIRSF000371">
    <property type="entry name" value="PFL_act_enz"/>
    <property type="match status" value="1"/>
</dbReference>
<sequence length="260" mass="30014">MNKNNAQDTASASEKQEKVGYVHSIESFGSVDGPGIRFLIFLQGCPMRCLFCHNPDTWKQDKTRPMTADELLNQAEKYRSYWGEKGGITVSGGEALLQIDFLIELFEKAHARSINTCLDTSAQPFTRKGTWFAKFERLMKVTDTVLLDIKHIREDEHRKLTKFSNSNILDCARYLSDIQKPVWIRHVLIPKLTDNDAYLHELAAFLKTLHNIERIDILPYHTLGTYKYEELHIDYPLKGIEPPTQERIDNANRIMESVLE</sequence>
<evidence type="ECO:0000256" key="3">
    <source>
        <dbReference type="ARBA" id="ARBA00022485"/>
    </source>
</evidence>
<keyword evidence="8 9" id="KW-0411">Iron-sulfur</keyword>
<feature type="domain" description="Radical SAM core" evidence="10">
    <location>
        <begin position="31"/>
        <end position="259"/>
    </location>
</feature>
<comment type="subcellular location">
    <subcellularLocation>
        <location evidence="9">Cytoplasm</location>
    </subcellularLocation>
</comment>
<dbReference type="Proteomes" id="UP000274578">
    <property type="component" value="Chromosome 1"/>
</dbReference>
<comment type="similarity">
    <text evidence="2 9">Belongs to the organic radical-activating enzymes family.</text>
</comment>
<organism evidence="11 12">
    <name type="scientific">Segatella oris</name>
    <dbReference type="NCBI Taxonomy" id="28135"/>
    <lineage>
        <taxon>Bacteria</taxon>
        <taxon>Pseudomonadati</taxon>
        <taxon>Bacteroidota</taxon>
        <taxon>Bacteroidia</taxon>
        <taxon>Bacteroidales</taxon>
        <taxon>Prevotellaceae</taxon>
        <taxon>Segatella</taxon>
    </lineage>
</organism>
<evidence type="ECO:0000256" key="8">
    <source>
        <dbReference type="ARBA" id="ARBA00023014"/>
    </source>
</evidence>
<dbReference type="EMBL" id="LR134384">
    <property type="protein sequence ID" value="VEH14977.1"/>
    <property type="molecule type" value="Genomic_DNA"/>
</dbReference>
<dbReference type="InterPro" id="IPR012839">
    <property type="entry name" value="Organic_radical_activase"/>
</dbReference>
<dbReference type="InterPro" id="IPR058240">
    <property type="entry name" value="rSAM_sf"/>
</dbReference>
<dbReference type="GO" id="GO:0016829">
    <property type="term" value="F:lyase activity"/>
    <property type="evidence" value="ECO:0007669"/>
    <property type="project" value="UniProtKB-KW"/>
</dbReference>
<dbReference type="GO" id="GO:0051539">
    <property type="term" value="F:4 iron, 4 sulfur cluster binding"/>
    <property type="evidence" value="ECO:0007669"/>
    <property type="project" value="UniProtKB-UniRule"/>
</dbReference>
<dbReference type="PROSITE" id="PS01087">
    <property type="entry name" value="RADICAL_ACTIVATING"/>
    <property type="match status" value="1"/>
</dbReference>
<dbReference type="InterPro" id="IPR012838">
    <property type="entry name" value="PFL1_activating"/>
</dbReference>
<evidence type="ECO:0000313" key="12">
    <source>
        <dbReference type="Proteomes" id="UP000274578"/>
    </source>
</evidence>
<keyword evidence="9" id="KW-0963">Cytoplasm</keyword>
<comment type="function">
    <text evidence="1">Activation of pyruvate formate-lyase 1 under anaerobic conditions by generation of an organic free radical, using S-adenosylmethionine and reduced flavodoxin as cosubstrates to produce 5'-deoxy-adenosine.</text>
</comment>
<evidence type="ECO:0000256" key="9">
    <source>
        <dbReference type="RuleBase" id="RU362053"/>
    </source>
</evidence>
<dbReference type="Pfam" id="PF04055">
    <property type="entry name" value="Radical_SAM"/>
    <property type="match status" value="1"/>
</dbReference>
<dbReference type="GO" id="GO:0043365">
    <property type="term" value="F:[formate-C-acetyltransferase]-activating enzyme activity"/>
    <property type="evidence" value="ECO:0007669"/>
    <property type="project" value="UniProtKB-UniRule"/>
</dbReference>
<keyword evidence="11" id="KW-0456">Lyase</keyword>
<dbReference type="EC" id="1.97.1.4" evidence="9"/>
<evidence type="ECO:0000256" key="6">
    <source>
        <dbReference type="ARBA" id="ARBA00023002"/>
    </source>
</evidence>